<keyword evidence="2" id="KW-1185">Reference proteome</keyword>
<sequence>MQVSNASILDKKYSKLILQISLSEISFCIVDTLSNKVSTLGNFVLEKNSNLSDTENSILNFIKQTPILQSKFDEVLVLHNNNLSTFVPQVLFDENLLSSYLQYNVKVFSSDFISFDEIQNYEMNCVYIPFVNLNNSLIDCFGNFNYKHSYSILAKKILDLSKNIDESQIYVHCQDNNFQIIAVKNQKLLLFNSFEYQTKEDFLYYLLFTAEQLQLNPETFQLKLFGKISKNDELYKIAYKYVRNVSLFFDHNDIENKISQQDYLNNFILIHACE</sequence>
<reference evidence="2" key="1">
    <citation type="submission" date="2016-11" db="EMBL/GenBank/DDBJ databases">
        <authorList>
            <person name="Varghese N."/>
            <person name="Submissions S."/>
        </authorList>
    </citation>
    <scope>NUCLEOTIDE SEQUENCE [LARGE SCALE GENOMIC DNA]</scope>
    <source>
        <strain evidence="2">DSM 18829</strain>
    </source>
</reference>
<evidence type="ECO:0000313" key="1">
    <source>
        <dbReference type="EMBL" id="SHI82862.1"/>
    </source>
</evidence>
<accession>A0A1M6EBL2</accession>
<dbReference type="CDD" id="cd24013">
    <property type="entry name" value="ASKHA_ATPase_BT3980-like"/>
    <property type="match status" value="1"/>
</dbReference>
<dbReference type="OrthoDB" id="658622at2"/>
<dbReference type="Gene3D" id="3.30.420.250">
    <property type="match status" value="1"/>
</dbReference>
<dbReference type="Proteomes" id="UP000184488">
    <property type="component" value="Unassembled WGS sequence"/>
</dbReference>
<dbReference type="AlphaFoldDB" id="A0A1M6EBL2"/>
<dbReference type="EMBL" id="FQZI01000003">
    <property type="protein sequence ID" value="SHI82862.1"/>
    <property type="molecule type" value="Genomic_DNA"/>
</dbReference>
<dbReference type="Gene3D" id="3.30.420.260">
    <property type="match status" value="1"/>
</dbReference>
<organism evidence="1 2">
    <name type="scientific">Flavobacterium terrae</name>
    <dbReference type="NCBI Taxonomy" id="415425"/>
    <lineage>
        <taxon>Bacteria</taxon>
        <taxon>Pseudomonadati</taxon>
        <taxon>Bacteroidota</taxon>
        <taxon>Flavobacteriia</taxon>
        <taxon>Flavobacteriales</taxon>
        <taxon>Flavobacteriaceae</taxon>
        <taxon>Flavobacterium</taxon>
    </lineage>
</organism>
<gene>
    <name evidence="1" type="ORF">SAMN05444363_1693</name>
</gene>
<dbReference type="Pfam" id="PF12864">
    <property type="entry name" value="DUF3822"/>
    <property type="match status" value="1"/>
</dbReference>
<proteinExistence type="predicted"/>
<dbReference type="InterPro" id="IPR024213">
    <property type="entry name" value="DUF3822"/>
</dbReference>
<evidence type="ECO:0008006" key="3">
    <source>
        <dbReference type="Google" id="ProtNLM"/>
    </source>
</evidence>
<dbReference type="RefSeq" id="WP_073310436.1">
    <property type="nucleotide sequence ID" value="NZ_FQZI01000003.1"/>
</dbReference>
<name>A0A1M6EBL2_9FLAO</name>
<protein>
    <recommendedName>
        <fullName evidence="3">DUF3822 domain-containing protein</fullName>
    </recommendedName>
</protein>
<evidence type="ECO:0000313" key="2">
    <source>
        <dbReference type="Proteomes" id="UP000184488"/>
    </source>
</evidence>
<dbReference type="STRING" id="415425.SAMN05444363_1693"/>